<dbReference type="GO" id="GO:0009279">
    <property type="term" value="C:cell outer membrane"/>
    <property type="evidence" value="ECO:0007669"/>
    <property type="project" value="UniProtKB-SubCell"/>
</dbReference>
<keyword evidence="5 11" id="KW-0812">Transmembrane</keyword>
<keyword evidence="2 11" id="KW-0813">Transport</keyword>
<evidence type="ECO:0000256" key="10">
    <source>
        <dbReference type="ARBA" id="ARBA00023237"/>
    </source>
</evidence>
<dbReference type="SUPFAM" id="SSF56935">
    <property type="entry name" value="Porins"/>
    <property type="match status" value="1"/>
</dbReference>
<evidence type="ECO:0000313" key="16">
    <source>
        <dbReference type="Proteomes" id="UP000321039"/>
    </source>
</evidence>
<comment type="similarity">
    <text evidence="11 12">Belongs to the TonB-dependent receptor family.</text>
</comment>
<dbReference type="AlphaFoldDB" id="A0A5C8ZU28"/>
<keyword evidence="9 11" id="KW-0472">Membrane</keyword>
<name>A0A5C8ZU28_9GAMM</name>
<dbReference type="InterPro" id="IPR012910">
    <property type="entry name" value="Plug_dom"/>
</dbReference>
<sequence length="781" mass="84671">MNRHKLRGIAPGALGAIASALSVGSLPALGQVALEEVVVTARKRDESLSDVPVAVTAVTAEDIENRGLVEIKDLADATPGFVVSDNFSGKTDRTVQTFTLRGFSPSSGVESTVSMFIDGVPVSSTTAISSIGSPERVEILRGPQSAYFGRNTFAGAVNIVNKTPGEEWGGAVDATFGNYDYYRLRGEVEGPLIADKLAFRASAETYSKEGAWDNDFGGGTLGDQETTMANLFLVATPTDELTIKAFGFMSDDEDGPAASGFESAYDITDFFGNVLVQGQPNCTLQGNPYFCGSPDSKVDPYSYNTSAGADLKALLKSSENRLTDTDFLDDYGMRRQFQHGHLTVDWDIADTGFTVSSLTGYNKEQWILLNDIDHYGSDMFNYGFLVEADQEDLSQEFRLTYDDSGKLRATVGASYLDTSVERTLTSILSFAPVPSSVTPSGENQSETVGLFFGLSYDITDALTVSLEGRYQEDELTALDVAGNEILSETFDNFLPRLIVDYSISDDLMIYGSYAQGVNPSAFNLGLLAQSEYVQQVATDAGITLTVDPEEVDNYEIGIKGSALDGSLNYAAAAYYAQWSRQINRINIVVVEPGEDIATSFSGVANTGEVDLYGLEFEAYWAATENLRVNLAAAYTGSDIGSFTNAQLTSLTGISDFSGKEQPHVSEYSANLGLQYSGALPFDGAYPWFARADYVYKSGQWSNPANFLKTEDIHRVNLRTGVTVGNVDVQLYVDNLFDNDEYTSSYDYFAFDASFAYFGNHSGIVYGLAQPRTYGVQAKLHF</sequence>
<gene>
    <name evidence="15" type="ORF">FV139_14620</name>
</gene>
<comment type="caution">
    <text evidence="15">The sequence shown here is derived from an EMBL/GenBank/DDBJ whole genome shotgun (WGS) entry which is preliminary data.</text>
</comment>
<dbReference type="PANTHER" id="PTHR32552:SF81">
    <property type="entry name" value="TONB-DEPENDENT OUTER MEMBRANE RECEPTOR"/>
    <property type="match status" value="1"/>
</dbReference>
<organism evidence="15 16">
    <name type="scientific">Parahaliea maris</name>
    <dbReference type="NCBI Taxonomy" id="2716870"/>
    <lineage>
        <taxon>Bacteria</taxon>
        <taxon>Pseudomonadati</taxon>
        <taxon>Pseudomonadota</taxon>
        <taxon>Gammaproteobacteria</taxon>
        <taxon>Cellvibrionales</taxon>
        <taxon>Halieaceae</taxon>
        <taxon>Parahaliea</taxon>
    </lineage>
</organism>
<keyword evidence="16" id="KW-1185">Reference proteome</keyword>
<evidence type="ECO:0000256" key="11">
    <source>
        <dbReference type="PROSITE-ProRule" id="PRU01360"/>
    </source>
</evidence>
<dbReference type="RefSeq" id="WP_148069195.1">
    <property type="nucleotide sequence ID" value="NZ_VRZA01000005.1"/>
</dbReference>
<dbReference type="Pfam" id="PF00593">
    <property type="entry name" value="TonB_dep_Rec_b-barrel"/>
    <property type="match status" value="1"/>
</dbReference>
<reference evidence="15 16" key="1">
    <citation type="submission" date="2019-08" db="EMBL/GenBank/DDBJ databases">
        <title>Parahaliea maris sp. nov., isolated from the surface seawater.</title>
        <authorList>
            <person name="Liu Y."/>
        </authorList>
    </citation>
    <scope>NUCLEOTIDE SEQUENCE [LARGE SCALE GENOMIC DNA]</scope>
    <source>
        <strain evidence="15 16">HSLHS9</strain>
    </source>
</reference>
<evidence type="ECO:0000256" key="9">
    <source>
        <dbReference type="ARBA" id="ARBA00023136"/>
    </source>
</evidence>
<dbReference type="Pfam" id="PF07715">
    <property type="entry name" value="Plug"/>
    <property type="match status" value="1"/>
</dbReference>
<evidence type="ECO:0000256" key="7">
    <source>
        <dbReference type="ARBA" id="ARBA00023065"/>
    </source>
</evidence>
<evidence type="ECO:0000259" key="14">
    <source>
        <dbReference type="Pfam" id="PF07715"/>
    </source>
</evidence>
<keyword evidence="15" id="KW-0675">Receptor</keyword>
<dbReference type="InterPro" id="IPR039426">
    <property type="entry name" value="TonB-dep_rcpt-like"/>
</dbReference>
<feature type="domain" description="TonB-dependent receptor-like beta-barrel" evidence="13">
    <location>
        <begin position="303"/>
        <end position="735"/>
    </location>
</feature>
<accession>A0A5C8ZU28</accession>
<protein>
    <submittedName>
        <fullName evidence="15">TonB-dependent receptor</fullName>
    </submittedName>
</protein>
<evidence type="ECO:0000256" key="2">
    <source>
        <dbReference type="ARBA" id="ARBA00022448"/>
    </source>
</evidence>
<evidence type="ECO:0000256" key="5">
    <source>
        <dbReference type="ARBA" id="ARBA00022692"/>
    </source>
</evidence>
<feature type="domain" description="TonB-dependent receptor plug" evidence="14">
    <location>
        <begin position="48"/>
        <end position="156"/>
    </location>
</feature>
<keyword evidence="7" id="KW-0406">Ion transport</keyword>
<keyword evidence="3 11" id="KW-1134">Transmembrane beta strand</keyword>
<dbReference type="PROSITE" id="PS52016">
    <property type="entry name" value="TONB_DEPENDENT_REC_3"/>
    <property type="match status" value="1"/>
</dbReference>
<keyword evidence="6" id="KW-0408">Iron</keyword>
<evidence type="ECO:0000256" key="4">
    <source>
        <dbReference type="ARBA" id="ARBA00022496"/>
    </source>
</evidence>
<keyword evidence="10 11" id="KW-0998">Cell outer membrane</keyword>
<keyword evidence="4" id="KW-0410">Iron transport</keyword>
<dbReference type="EMBL" id="VRZA01000005">
    <property type="protein sequence ID" value="TXS91956.1"/>
    <property type="molecule type" value="Genomic_DNA"/>
</dbReference>
<evidence type="ECO:0000256" key="8">
    <source>
        <dbReference type="ARBA" id="ARBA00023077"/>
    </source>
</evidence>
<dbReference type="InterPro" id="IPR000531">
    <property type="entry name" value="Beta-barrel_TonB"/>
</dbReference>
<dbReference type="InterPro" id="IPR036942">
    <property type="entry name" value="Beta-barrel_TonB_sf"/>
</dbReference>
<evidence type="ECO:0000256" key="1">
    <source>
        <dbReference type="ARBA" id="ARBA00004571"/>
    </source>
</evidence>
<comment type="subcellular location">
    <subcellularLocation>
        <location evidence="1 11">Cell outer membrane</location>
        <topology evidence="1 11">Multi-pass membrane protein</topology>
    </subcellularLocation>
</comment>
<proteinExistence type="inferred from homology"/>
<keyword evidence="8 12" id="KW-0798">TonB box</keyword>
<dbReference type="PANTHER" id="PTHR32552">
    <property type="entry name" value="FERRICHROME IRON RECEPTOR-RELATED"/>
    <property type="match status" value="1"/>
</dbReference>
<dbReference type="Gene3D" id="2.40.170.20">
    <property type="entry name" value="TonB-dependent receptor, beta-barrel domain"/>
    <property type="match status" value="2"/>
</dbReference>
<evidence type="ECO:0000256" key="3">
    <source>
        <dbReference type="ARBA" id="ARBA00022452"/>
    </source>
</evidence>
<dbReference type="Proteomes" id="UP000321039">
    <property type="component" value="Unassembled WGS sequence"/>
</dbReference>
<dbReference type="CDD" id="cd01347">
    <property type="entry name" value="ligand_gated_channel"/>
    <property type="match status" value="1"/>
</dbReference>
<evidence type="ECO:0000256" key="6">
    <source>
        <dbReference type="ARBA" id="ARBA00023004"/>
    </source>
</evidence>
<evidence type="ECO:0000259" key="13">
    <source>
        <dbReference type="Pfam" id="PF00593"/>
    </source>
</evidence>
<dbReference type="GO" id="GO:0006826">
    <property type="term" value="P:iron ion transport"/>
    <property type="evidence" value="ECO:0007669"/>
    <property type="project" value="UniProtKB-KW"/>
</dbReference>
<evidence type="ECO:0000313" key="15">
    <source>
        <dbReference type="EMBL" id="TXS91956.1"/>
    </source>
</evidence>
<evidence type="ECO:0000256" key="12">
    <source>
        <dbReference type="RuleBase" id="RU003357"/>
    </source>
</evidence>